<proteinExistence type="predicted"/>
<name>A0A3D8GW31_9BACI</name>
<sequence>MMKKTLIAICSLLILAMTMAKPSLANEIKRWKFEKTGLVFWKADTKEKLIALTFDDGPDPLYTTQILNMMKKYDAKGTFFVIGKEAERFPEILKRQTKEGHEIANHTYRHTFRDMKNPDVLKAELRKNSDLIKRITGKAPTLFRPIAGYYDRQIIETSLGSGYYVVLWTWHQDTRDWKKPGAKRIAKTVLFNSKPGDIVILHDAGGDRSQTVKAVEYILEGLYKKGYKCVTVSELLSHSSSVVPVLLLNP</sequence>
<dbReference type="InterPro" id="IPR002509">
    <property type="entry name" value="NODB_dom"/>
</dbReference>
<evidence type="ECO:0000256" key="1">
    <source>
        <dbReference type="SAM" id="SignalP"/>
    </source>
</evidence>
<dbReference type="GO" id="GO:0005975">
    <property type="term" value="P:carbohydrate metabolic process"/>
    <property type="evidence" value="ECO:0007669"/>
    <property type="project" value="InterPro"/>
</dbReference>
<dbReference type="GO" id="GO:0016810">
    <property type="term" value="F:hydrolase activity, acting on carbon-nitrogen (but not peptide) bonds"/>
    <property type="evidence" value="ECO:0007669"/>
    <property type="project" value="InterPro"/>
</dbReference>
<feature type="domain" description="NodB homology" evidence="2">
    <location>
        <begin position="48"/>
        <end position="230"/>
    </location>
</feature>
<dbReference type="Proteomes" id="UP000257144">
    <property type="component" value="Unassembled WGS sequence"/>
</dbReference>
<comment type="caution">
    <text evidence="3">The sequence shown here is derived from an EMBL/GenBank/DDBJ whole genome shotgun (WGS) entry which is preliminary data.</text>
</comment>
<dbReference type="InterPro" id="IPR011330">
    <property type="entry name" value="Glyco_hydro/deAcase_b/a-brl"/>
</dbReference>
<evidence type="ECO:0000313" key="4">
    <source>
        <dbReference type="Proteomes" id="UP000257144"/>
    </source>
</evidence>
<gene>
    <name evidence="3" type="ORF">DRW41_01360</name>
</gene>
<evidence type="ECO:0000313" key="3">
    <source>
        <dbReference type="EMBL" id="RDU38246.1"/>
    </source>
</evidence>
<dbReference type="Pfam" id="PF01522">
    <property type="entry name" value="Polysacc_deac_1"/>
    <property type="match status" value="1"/>
</dbReference>
<dbReference type="AlphaFoldDB" id="A0A3D8GW31"/>
<keyword evidence="4" id="KW-1185">Reference proteome</keyword>
<protein>
    <recommendedName>
        <fullName evidence="2">NodB homology domain-containing protein</fullName>
    </recommendedName>
</protein>
<dbReference type="Gene3D" id="3.20.20.370">
    <property type="entry name" value="Glycoside hydrolase/deacetylase"/>
    <property type="match status" value="1"/>
</dbReference>
<dbReference type="OrthoDB" id="9812065at2"/>
<evidence type="ECO:0000259" key="2">
    <source>
        <dbReference type="PROSITE" id="PS51677"/>
    </source>
</evidence>
<dbReference type="SUPFAM" id="SSF88713">
    <property type="entry name" value="Glycoside hydrolase/deacetylase"/>
    <property type="match status" value="1"/>
</dbReference>
<dbReference type="EMBL" id="QNQT01000001">
    <property type="protein sequence ID" value="RDU38246.1"/>
    <property type="molecule type" value="Genomic_DNA"/>
</dbReference>
<keyword evidence="1" id="KW-0732">Signal</keyword>
<accession>A0A3D8GW31</accession>
<dbReference type="PROSITE" id="PS51677">
    <property type="entry name" value="NODB"/>
    <property type="match status" value="1"/>
</dbReference>
<dbReference type="PANTHER" id="PTHR10587">
    <property type="entry name" value="GLYCOSYL TRANSFERASE-RELATED"/>
    <property type="match status" value="1"/>
</dbReference>
<dbReference type="InterPro" id="IPR050248">
    <property type="entry name" value="Polysacc_deacetylase_ArnD"/>
</dbReference>
<reference evidence="3 4" key="1">
    <citation type="submission" date="2018-07" db="EMBL/GenBank/DDBJ databases">
        <title>Bacillus sp. YLB-04 draft genome sequence.</title>
        <authorList>
            <person name="Yu L."/>
            <person name="Tang X."/>
        </authorList>
    </citation>
    <scope>NUCLEOTIDE SEQUENCE [LARGE SCALE GENOMIC DNA]</scope>
    <source>
        <strain evidence="3 4">YLB-04</strain>
    </source>
</reference>
<organism evidence="3 4">
    <name type="scientific">Neobacillus piezotolerans</name>
    <dbReference type="NCBI Taxonomy" id="2259171"/>
    <lineage>
        <taxon>Bacteria</taxon>
        <taxon>Bacillati</taxon>
        <taxon>Bacillota</taxon>
        <taxon>Bacilli</taxon>
        <taxon>Bacillales</taxon>
        <taxon>Bacillaceae</taxon>
        <taxon>Neobacillus</taxon>
    </lineage>
</organism>
<feature type="signal peptide" evidence="1">
    <location>
        <begin position="1"/>
        <end position="25"/>
    </location>
</feature>
<dbReference type="CDD" id="cd10917">
    <property type="entry name" value="CE4_NodB_like_6s_7s"/>
    <property type="match status" value="1"/>
</dbReference>
<feature type="chain" id="PRO_5017642691" description="NodB homology domain-containing protein" evidence="1">
    <location>
        <begin position="26"/>
        <end position="250"/>
    </location>
</feature>